<dbReference type="AlphaFoldDB" id="A0AAD3U031"/>
<dbReference type="Pfam" id="PF00069">
    <property type="entry name" value="Pkinase"/>
    <property type="match status" value="1"/>
</dbReference>
<keyword evidence="10" id="KW-1185">Reference proteome</keyword>
<dbReference type="SUPFAM" id="SSF56112">
    <property type="entry name" value="Protein kinase-like (PK-like)"/>
    <property type="match status" value="1"/>
</dbReference>
<dbReference type="Proteomes" id="UP001222932">
    <property type="component" value="Unassembled WGS sequence"/>
</dbReference>
<proteinExistence type="inferred from homology"/>
<dbReference type="PROSITE" id="PS50011">
    <property type="entry name" value="PROTEIN_KINASE_DOM"/>
    <property type="match status" value="1"/>
</dbReference>
<keyword evidence="1" id="KW-0808">Transferase</keyword>
<dbReference type="GO" id="GO:0005524">
    <property type="term" value="F:ATP binding"/>
    <property type="evidence" value="ECO:0007669"/>
    <property type="project" value="UniProtKB-UniRule"/>
</dbReference>
<evidence type="ECO:0000259" key="8">
    <source>
        <dbReference type="PROSITE" id="PS50011"/>
    </source>
</evidence>
<dbReference type="PANTHER" id="PTHR11042:SF190">
    <property type="entry name" value="MITOSIS INHIBITOR PROTEIN KINASE MIK1"/>
    <property type="match status" value="1"/>
</dbReference>
<evidence type="ECO:0000256" key="4">
    <source>
        <dbReference type="ARBA" id="ARBA00022840"/>
    </source>
</evidence>
<evidence type="ECO:0000256" key="6">
    <source>
        <dbReference type="PROSITE-ProRule" id="PRU10141"/>
    </source>
</evidence>
<dbReference type="InterPro" id="IPR011009">
    <property type="entry name" value="Kinase-like_dom_sf"/>
</dbReference>
<keyword evidence="3" id="KW-0418">Kinase</keyword>
<comment type="caution">
    <text evidence="9">The sequence shown here is derived from an EMBL/GenBank/DDBJ whole genome shotgun (WGS) entry which is preliminary data.</text>
</comment>
<evidence type="ECO:0000313" key="10">
    <source>
        <dbReference type="Proteomes" id="UP001222932"/>
    </source>
</evidence>
<evidence type="ECO:0000256" key="3">
    <source>
        <dbReference type="ARBA" id="ARBA00022777"/>
    </source>
</evidence>
<reference evidence="9" key="1">
    <citation type="journal article" date="2023" name="BMC Genomics">
        <title>Chromosome-level genome assemblies of Cutaneotrichosporon spp. (Trichosporonales, Basidiomycota) reveal imbalanced evolution between nucleotide sequences and chromosome synteny.</title>
        <authorList>
            <person name="Kobayashi Y."/>
            <person name="Kayamori A."/>
            <person name="Aoki K."/>
            <person name="Shiwa Y."/>
            <person name="Matsutani M."/>
            <person name="Fujita N."/>
            <person name="Sugita T."/>
            <person name="Iwasaki W."/>
            <person name="Tanaka N."/>
            <person name="Takashima M."/>
        </authorList>
    </citation>
    <scope>NUCLEOTIDE SEQUENCE</scope>
    <source>
        <strain evidence="9">HIS016</strain>
    </source>
</reference>
<gene>
    <name evidence="9" type="ORF">CspeluHIS016_0803400</name>
</gene>
<dbReference type="GO" id="GO:0005737">
    <property type="term" value="C:cytoplasm"/>
    <property type="evidence" value="ECO:0007669"/>
    <property type="project" value="TreeGrafter"/>
</dbReference>
<accession>A0AAD3U031</accession>
<evidence type="ECO:0000256" key="1">
    <source>
        <dbReference type="ARBA" id="ARBA00022679"/>
    </source>
</evidence>
<dbReference type="InterPro" id="IPR000719">
    <property type="entry name" value="Prot_kinase_dom"/>
</dbReference>
<dbReference type="PROSITE" id="PS00108">
    <property type="entry name" value="PROTEIN_KINASE_ST"/>
    <property type="match status" value="1"/>
</dbReference>
<evidence type="ECO:0000256" key="7">
    <source>
        <dbReference type="RuleBase" id="RU000304"/>
    </source>
</evidence>
<dbReference type="InterPro" id="IPR017441">
    <property type="entry name" value="Protein_kinase_ATP_BS"/>
</dbReference>
<feature type="binding site" evidence="6">
    <location>
        <position position="133"/>
    </location>
    <ligand>
        <name>ATP</name>
        <dbReference type="ChEBI" id="CHEBI:30616"/>
    </ligand>
</feature>
<reference evidence="9" key="2">
    <citation type="submission" date="2023-06" db="EMBL/GenBank/DDBJ databases">
        <authorList>
            <person name="Kobayashi Y."/>
            <person name="Kayamori A."/>
            <person name="Aoki K."/>
            <person name="Shiwa Y."/>
            <person name="Fujita N."/>
            <person name="Sugita T."/>
            <person name="Iwasaki W."/>
            <person name="Tanaka N."/>
            <person name="Takashima M."/>
        </authorList>
    </citation>
    <scope>NUCLEOTIDE SEQUENCE</scope>
    <source>
        <strain evidence="9">HIS016</strain>
    </source>
</reference>
<dbReference type="EMBL" id="BTCM01000008">
    <property type="protein sequence ID" value="GMK59734.1"/>
    <property type="molecule type" value="Genomic_DNA"/>
</dbReference>
<dbReference type="PANTHER" id="PTHR11042">
    <property type="entry name" value="EUKARYOTIC TRANSLATION INITIATION FACTOR 2-ALPHA KINASE EIF2-ALPHA KINASE -RELATED"/>
    <property type="match status" value="1"/>
</dbReference>
<evidence type="ECO:0000256" key="2">
    <source>
        <dbReference type="ARBA" id="ARBA00022741"/>
    </source>
</evidence>
<dbReference type="GO" id="GO:0110031">
    <property type="term" value="P:negative regulation of G2/MI transition of meiotic cell cycle"/>
    <property type="evidence" value="ECO:0007669"/>
    <property type="project" value="TreeGrafter"/>
</dbReference>
<dbReference type="Gene3D" id="1.10.510.10">
    <property type="entry name" value="Transferase(Phosphotransferase) domain 1"/>
    <property type="match status" value="1"/>
</dbReference>
<keyword evidence="4 6" id="KW-0067">ATP-binding</keyword>
<keyword evidence="7" id="KW-0723">Serine/threonine-protein kinase</keyword>
<dbReference type="PROSITE" id="PS00107">
    <property type="entry name" value="PROTEIN_KINASE_ATP"/>
    <property type="match status" value="1"/>
</dbReference>
<dbReference type="GO" id="GO:0005634">
    <property type="term" value="C:nucleus"/>
    <property type="evidence" value="ECO:0007669"/>
    <property type="project" value="TreeGrafter"/>
</dbReference>
<organism evidence="9 10">
    <name type="scientific">Cutaneotrichosporon spelunceum</name>
    <dbReference type="NCBI Taxonomy" id="1672016"/>
    <lineage>
        <taxon>Eukaryota</taxon>
        <taxon>Fungi</taxon>
        <taxon>Dikarya</taxon>
        <taxon>Basidiomycota</taxon>
        <taxon>Agaricomycotina</taxon>
        <taxon>Tremellomycetes</taxon>
        <taxon>Trichosporonales</taxon>
        <taxon>Trichosporonaceae</taxon>
        <taxon>Cutaneotrichosporon</taxon>
    </lineage>
</organism>
<dbReference type="SMART" id="SM00220">
    <property type="entry name" value="S_TKc"/>
    <property type="match status" value="1"/>
</dbReference>
<dbReference type="GO" id="GO:0004674">
    <property type="term" value="F:protein serine/threonine kinase activity"/>
    <property type="evidence" value="ECO:0007669"/>
    <property type="project" value="UniProtKB-KW"/>
</dbReference>
<protein>
    <recommendedName>
        <fullName evidence="8">Protein kinase domain-containing protein</fullName>
    </recommendedName>
</protein>
<evidence type="ECO:0000256" key="5">
    <source>
        <dbReference type="ARBA" id="ARBA00037982"/>
    </source>
</evidence>
<feature type="domain" description="Protein kinase" evidence="8">
    <location>
        <begin position="105"/>
        <end position="397"/>
    </location>
</feature>
<name>A0AAD3U031_9TREE</name>
<evidence type="ECO:0000313" key="9">
    <source>
        <dbReference type="EMBL" id="GMK59734.1"/>
    </source>
</evidence>
<comment type="similarity">
    <text evidence="5">Belongs to the protein kinase superfamily. Ser/Thr protein kinase family. GCN2 subfamily.</text>
</comment>
<dbReference type="InterPro" id="IPR050339">
    <property type="entry name" value="CC_SR_Kinase"/>
</dbReference>
<dbReference type="InterPro" id="IPR008271">
    <property type="entry name" value="Ser/Thr_kinase_AS"/>
</dbReference>
<sequence length="409" mass="44889">MTLTAQAAMNTTAILQGGIEPNAATNQAGQTARQAWKAHLIATHAAGKNKAKDMWGTATGESRSRCQRNDWPNCVFKEVTDVLKTDLLGFGIDAKEFFGRGAPAVHIMRRLGRGGFGTVYDVVNIAGQRFAMKVLVNLRTPRETWCAEARSGHVLASVPGFIRVHETECTPDFLFMLQDLGAWTLEAELQAGVHSPARRLFLGAKLSLALRSLDEHRLVHLDLKPENVVLTMTTPSTGAPYSTEPAIIDLGLSMASLTPLAKNKSGTRLYQSPEVALDGSATPAADVWALGLMLWQIMASPDCDLRELAHQLSEWEDVQEGFAHSCSITGGETPVWPDWLYARILQRGPTDKWFSASVWSTPFGKYMREIIKMCLVVSPHNRTTASSVAWSLGNMWENAQQAPDAHMHL</sequence>
<keyword evidence="2 6" id="KW-0547">Nucleotide-binding</keyword>